<dbReference type="Gene3D" id="1.20.1260.140">
    <property type="entry name" value="Alternative oxidase"/>
    <property type="match status" value="1"/>
</dbReference>
<keyword evidence="10 13" id="KW-0408">Iron</keyword>
<proteinExistence type="inferred from homology"/>
<comment type="function">
    <text evidence="12">Catalyzes cyanide-resistant oxygen consumption. May increase respiration when the cytochrome respiratory pathway is restricted, or in response to low temperatures.</text>
</comment>
<evidence type="ECO:0000256" key="1">
    <source>
        <dbReference type="ARBA" id="ARBA00004292"/>
    </source>
</evidence>
<evidence type="ECO:0000256" key="8">
    <source>
        <dbReference type="ARBA" id="ARBA00022989"/>
    </source>
</evidence>
<keyword evidence="5 13" id="KW-0812">Transmembrane</keyword>
<comment type="similarity">
    <text evidence="2 13">Belongs to the alternative oxidase family.</text>
</comment>
<keyword evidence="7 13" id="KW-0249">Electron transport</keyword>
<dbReference type="InterPro" id="IPR002680">
    <property type="entry name" value="AOX"/>
</dbReference>
<evidence type="ECO:0000256" key="4">
    <source>
        <dbReference type="ARBA" id="ARBA00022660"/>
    </source>
</evidence>
<evidence type="ECO:0000256" key="11">
    <source>
        <dbReference type="ARBA" id="ARBA00023136"/>
    </source>
</evidence>
<keyword evidence="3" id="KW-0813">Transport</keyword>
<organism evidence="15 16">
    <name type="scientific">Lepraria finkii</name>
    <dbReference type="NCBI Taxonomy" id="1340010"/>
    <lineage>
        <taxon>Eukaryota</taxon>
        <taxon>Fungi</taxon>
        <taxon>Dikarya</taxon>
        <taxon>Ascomycota</taxon>
        <taxon>Pezizomycotina</taxon>
        <taxon>Lecanoromycetes</taxon>
        <taxon>OSLEUM clade</taxon>
        <taxon>Lecanoromycetidae</taxon>
        <taxon>Lecanorales</taxon>
        <taxon>Lecanorineae</taxon>
        <taxon>Stereocaulaceae</taxon>
        <taxon>Lepraria</taxon>
    </lineage>
</organism>
<keyword evidence="8" id="KW-1133">Transmembrane helix</keyword>
<dbReference type="PIRSF" id="PIRSF005229">
    <property type="entry name" value="AOX"/>
    <property type="match status" value="1"/>
</dbReference>
<evidence type="ECO:0000313" key="15">
    <source>
        <dbReference type="EMBL" id="KAL2058917.1"/>
    </source>
</evidence>
<evidence type="ECO:0000256" key="7">
    <source>
        <dbReference type="ARBA" id="ARBA00022982"/>
    </source>
</evidence>
<evidence type="ECO:0000256" key="2">
    <source>
        <dbReference type="ARBA" id="ARBA00008388"/>
    </source>
</evidence>
<name>A0ABR4BM87_9LECA</name>
<dbReference type="CDD" id="cd01053">
    <property type="entry name" value="AOX"/>
    <property type="match status" value="1"/>
</dbReference>
<evidence type="ECO:0000256" key="9">
    <source>
        <dbReference type="ARBA" id="ARBA00023002"/>
    </source>
</evidence>
<dbReference type="InterPro" id="IPR038659">
    <property type="entry name" value="AOX_sf"/>
</dbReference>
<dbReference type="EC" id="1.-.-.-" evidence="13"/>
<evidence type="ECO:0000313" key="16">
    <source>
        <dbReference type="Proteomes" id="UP001590951"/>
    </source>
</evidence>
<keyword evidence="11 13" id="KW-0472">Membrane</keyword>
<protein>
    <recommendedName>
        <fullName evidence="13">Alternative oxidase</fullName>
        <ecNumber evidence="13">1.-.-.-</ecNumber>
    </recommendedName>
</protein>
<evidence type="ECO:0000256" key="3">
    <source>
        <dbReference type="ARBA" id="ARBA00022448"/>
    </source>
</evidence>
<dbReference type="Proteomes" id="UP001590951">
    <property type="component" value="Unassembled WGS sequence"/>
</dbReference>
<accession>A0ABR4BM87</accession>
<sequence>MYTSARPTATSLVHRGATANLSQAIYLFDTSATPYIKPCAGYLLAHRPGLSSRRQFTTTPRPQLQKKYFAPAKTENIKITPPAWHHPIYTEQQMNAIKVAHRETKTWSDWTAILMVRLLRWGMDIATGYSHPNDEARKQGSYLGLAKIRSWFGRSPMTERKWLMRFLFLESVAGVPGMVAGSVRHLHSLRRLRRDNGWIETLLEEAYNERMHLLTFMKMAEPGRFMKLMIIGAQGVYYNAFFISYLMSARTCHRFVGYLEEEAVLTYTLAIADIDAGRLPKWQKLEAPEIAVKYWNMPENRRTMRDLLLYIRADEAKHREVNHTLGNLEQKLDPNPFVSEYEDPSRPHPSKGIENIKPTGWDRKEVI</sequence>
<reference evidence="15 16" key="1">
    <citation type="submission" date="2024-09" db="EMBL/GenBank/DDBJ databases">
        <title>Rethinking Asexuality: The Enigmatic Case of Functional Sexual Genes in Lepraria (Stereocaulaceae).</title>
        <authorList>
            <person name="Doellman M."/>
            <person name="Sun Y."/>
            <person name="Barcenas-Pena A."/>
            <person name="Lumbsch H.T."/>
            <person name="Grewe F."/>
        </authorList>
    </citation>
    <scope>NUCLEOTIDE SEQUENCE [LARGE SCALE GENOMIC DNA]</scope>
    <source>
        <strain evidence="15 16">Grewe 0041</strain>
    </source>
</reference>
<evidence type="ECO:0000256" key="13">
    <source>
        <dbReference type="RuleBase" id="RU003779"/>
    </source>
</evidence>
<comment type="caution">
    <text evidence="15">The sequence shown here is derived from an EMBL/GenBank/DDBJ whole genome shotgun (WGS) entry which is preliminary data.</text>
</comment>
<keyword evidence="16" id="KW-1185">Reference proteome</keyword>
<dbReference type="EMBL" id="JBHFEH010000001">
    <property type="protein sequence ID" value="KAL2058917.1"/>
    <property type="molecule type" value="Genomic_DNA"/>
</dbReference>
<evidence type="ECO:0000256" key="10">
    <source>
        <dbReference type="ARBA" id="ARBA00023004"/>
    </source>
</evidence>
<keyword evidence="9 13" id="KW-0560">Oxidoreductase</keyword>
<dbReference type="Pfam" id="PF01786">
    <property type="entry name" value="AOX"/>
    <property type="match status" value="1"/>
</dbReference>
<comment type="subcellular location">
    <subcellularLocation>
        <location evidence="1">Mitochondrion inner membrane</location>
        <topology evidence="1">Multi-pass membrane protein</topology>
        <orientation evidence="1">Matrix side</orientation>
    </subcellularLocation>
</comment>
<feature type="region of interest" description="Disordered" evidence="14">
    <location>
        <begin position="329"/>
        <end position="367"/>
    </location>
</feature>
<evidence type="ECO:0000256" key="12">
    <source>
        <dbReference type="ARBA" id="ARBA00025285"/>
    </source>
</evidence>
<keyword evidence="6 13" id="KW-0479">Metal-binding</keyword>
<evidence type="ECO:0000256" key="5">
    <source>
        <dbReference type="ARBA" id="ARBA00022692"/>
    </source>
</evidence>
<evidence type="ECO:0000256" key="6">
    <source>
        <dbReference type="ARBA" id="ARBA00022723"/>
    </source>
</evidence>
<comment type="cofactor">
    <cofactor evidence="13">
        <name>Fe cation</name>
        <dbReference type="ChEBI" id="CHEBI:24875"/>
    </cofactor>
    <text evidence="13">Binds 2 iron ions per subunit.</text>
</comment>
<keyword evidence="4 13" id="KW-0679">Respiratory chain</keyword>
<evidence type="ECO:0000256" key="14">
    <source>
        <dbReference type="SAM" id="MobiDB-lite"/>
    </source>
</evidence>
<gene>
    <name evidence="15" type="ORF">ABVK25_000209</name>
</gene>
<dbReference type="PANTHER" id="PTHR31803">
    <property type="entry name" value="ALTERNATIVE OXIDASE"/>
    <property type="match status" value="1"/>
</dbReference>
<dbReference type="PANTHER" id="PTHR31803:SF3">
    <property type="entry name" value="ALTERNATIVE OXIDASE"/>
    <property type="match status" value="1"/>
</dbReference>